<name>A0A396HPR7_MEDTR</name>
<accession>A0A396HPR7</accession>
<proteinExistence type="predicted"/>
<evidence type="ECO:0000313" key="1">
    <source>
        <dbReference type="EMBL" id="RHN55329.1"/>
    </source>
</evidence>
<gene>
    <name evidence="1" type="ORF">MtrunA17_Chr5g0416601</name>
</gene>
<organism evidence="1 2">
    <name type="scientific">Medicago truncatula</name>
    <name type="common">Barrel medic</name>
    <name type="synonym">Medicago tribuloides</name>
    <dbReference type="NCBI Taxonomy" id="3880"/>
    <lineage>
        <taxon>Eukaryota</taxon>
        <taxon>Viridiplantae</taxon>
        <taxon>Streptophyta</taxon>
        <taxon>Embryophyta</taxon>
        <taxon>Tracheophyta</taxon>
        <taxon>Spermatophyta</taxon>
        <taxon>Magnoliopsida</taxon>
        <taxon>eudicotyledons</taxon>
        <taxon>Gunneridae</taxon>
        <taxon>Pentapetalae</taxon>
        <taxon>rosids</taxon>
        <taxon>fabids</taxon>
        <taxon>Fabales</taxon>
        <taxon>Fabaceae</taxon>
        <taxon>Papilionoideae</taxon>
        <taxon>50 kb inversion clade</taxon>
        <taxon>NPAAA clade</taxon>
        <taxon>Hologalegina</taxon>
        <taxon>IRL clade</taxon>
        <taxon>Trifolieae</taxon>
        <taxon>Medicago</taxon>
    </lineage>
</organism>
<protein>
    <submittedName>
        <fullName evidence="1">Uncharacterized protein</fullName>
    </submittedName>
</protein>
<sequence length="40" mass="4637">MVPNPHQPSTWRLASEFILTRLSVGFFQVVTLLGFEEYPE</sequence>
<dbReference type="AlphaFoldDB" id="A0A396HPR7"/>
<evidence type="ECO:0000313" key="2">
    <source>
        <dbReference type="Proteomes" id="UP000265566"/>
    </source>
</evidence>
<dbReference type="EMBL" id="PSQE01000005">
    <property type="protein sequence ID" value="RHN55329.1"/>
    <property type="molecule type" value="Genomic_DNA"/>
</dbReference>
<comment type="caution">
    <text evidence="1">The sequence shown here is derived from an EMBL/GenBank/DDBJ whole genome shotgun (WGS) entry which is preliminary data.</text>
</comment>
<dbReference type="Gramene" id="rna30495">
    <property type="protein sequence ID" value="RHN55329.1"/>
    <property type="gene ID" value="gene30495"/>
</dbReference>
<dbReference type="Proteomes" id="UP000265566">
    <property type="component" value="Chromosome 5"/>
</dbReference>
<reference evidence="2" key="1">
    <citation type="journal article" date="2018" name="Nat. Plants">
        <title>Whole-genome landscape of Medicago truncatula symbiotic genes.</title>
        <authorList>
            <person name="Pecrix Y."/>
            <person name="Staton S.E."/>
            <person name="Sallet E."/>
            <person name="Lelandais-Briere C."/>
            <person name="Moreau S."/>
            <person name="Carrere S."/>
            <person name="Blein T."/>
            <person name="Jardinaud M.F."/>
            <person name="Latrasse D."/>
            <person name="Zouine M."/>
            <person name="Zahm M."/>
            <person name="Kreplak J."/>
            <person name="Mayjonade B."/>
            <person name="Satge C."/>
            <person name="Perez M."/>
            <person name="Cauet S."/>
            <person name="Marande W."/>
            <person name="Chantry-Darmon C."/>
            <person name="Lopez-Roques C."/>
            <person name="Bouchez O."/>
            <person name="Berard A."/>
            <person name="Debelle F."/>
            <person name="Munos S."/>
            <person name="Bendahmane A."/>
            <person name="Berges H."/>
            <person name="Niebel A."/>
            <person name="Buitink J."/>
            <person name="Frugier F."/>
            <person name="Benhamed M."/>
            <person name="Crespi M."/>
            <person name="Gouzy J."/>
            <person name="Gamas P."/>
        </authorList>
    </citation>
    <scope>NUCLEOTIDE SEQUENCE [LARGE SCALE GENOMIC DNA]</scope>
    <source>
        <strain evidence="2">cv. Jemalong A17</strain>
    </source>
</reference>